<accession>A0A182QH25</accession>
<keyword evidence="1" id="KW-0732">Signal</keyword>
<dbReference type="VEuPathDB" id="VectorBase:AFAF010018"/>
<dbReference type="AlphaFoldDB" id="A0A182QH25"/>
<dbReference type="EMBL" id="AXCN02000135">
    <property type="status" value="NOT_ANNOTATED_CDS"/>
    <property type="molecule type" value="Genomic_DNA"/>
</dbReference>
<sequence>MRITMRSTASALLVLALLLTLSMASEEQPTEEPSAEEITVEPNTIDTATFKKCCPLIMKPYIPTALPKVKYIVVPPLSVS</sequence>
<reference evidence="3" key="1">
    <citation type="submission" date="2014-01" db="EMBL/GenBank/DDBJ databases">
        <title>The Genome Sequence of Anopheles farauti FAR1 (V2).</title>
        <authorList>
            <consortium name="The Broad Institute Genomics Platform"/>
            <person name="Neafsey D.E."/>
            <person name="Besansky N."/>
            <person name="Howell P."/>
            <person name="Walton C."/>
            <person name="Young S.K."/>
            <person name="Zeng Q."/>
            <person name="Gargeya S."/>
            <person name="Fitzgerald M."/>
            <person name="Haas B."/>
            <person name="Abouelleil A."/>
            <person name="Allen A.W."/>
            <person name="Alvarado L."/>
            <person name="Arachchi H.M."/>
            <person name="Berlin A.M."/>
            <person name="Chapman S.B."/>
            <person name="Gainer-Dewar J."/>
            <person name="Goldberg J."/>
            <person name="Griggs A."/>
            <person name="Gujja S."/>
            <person name="Hansen M."/>
            <person name="Howarth C."/>
            <person name="Imamovic A."/>
            <person name="Ireland A."/>
            <person name="Larimer J."/>
            <person name="McCowan C."/>
            <person name="Murphy C."/>
            <person name="Pearson M."/>
            <person name="Poon T.W."/>
            <person name="Priest M."/>
            <person name="Roberts A."/>
            <person name="Saif S."/>
            <person name="Shea T."/>
            <person name="Sisk P."/>
            <person name="Sykes S."/>
            <person name="Wortman J."/>
            <person name="Nusbaum C."/>
            <person name="Birren B."/>
        </authorList>
    </citation>
    <scope>NUCLEOTIDE SEQUENCE [LARGE SCALE GENOMIC DNA]</scope>
    <source>
        <strain evidence="3">FAR1</strain>
    </source>
</reference>
<reference evidence="2" key="2">
    <citation type="submission" date="2020-05" db="UniProtKB">
        <authorList>
            <consortium name="EnsemblMetazoa"/>
        </authorList>
    </citation>
    <scope>IDENTIFICATION</scope>
    <source>
        <strain evidence="2">FAR1</strain>
    </source>
</reference>
<dbReference type="EnsemblMetazoa" id="AFAF010018-RA">
    <property type="protein sequence ID" value="AFAF010018-PA"/>
    <property type="gene ID" value="AFAF010018"/>
</dbReference>
<feature type="chain" id="PRO_5045979984" evidence="1">
    <location>
        <begin position="25"/>
        <end position="80"/>
    </location>
</feature>
<feature type="signal peptide" evidence="1">
    <location>
        <begin position="1"/>
        <end position="24"/>
    </location>
</feature>
<protein>
    <submittedName>
        <fullName evidence="2">Uncharacterized protein</fullName>
    </submittedName>
</protein>
<name>A0A182QH25_9DIPT</name>
<evidence type="ECO:0000256" key="1">
    <source>
        <dbReference type="SAM" id="SignalP"/>
    </source>
</evidence>
<dbReference type="Proteomes" id="UP000075886">
    <property type="component" value="Unassembled WGS sequence"/>
</dbReference>
<evidence type="ECO:0000313" key="2">
    <source>
        <dbReference type="EnsemblMetazoa" id="AFAF010018-PA"/>
    </source>
</evidence>
<organism evidence="2 3">
    <name type="scientific">Anopheles farauti</name>
    <dbReference type="NCBI Taxonomy" id="69004"/>
    <lineage>
        <taxon>Eukaryota</taxon>
        <taxon>Metazoa</taxon>
        <taxon>Ecdysozoa</taxon>
        <taxon>Arthropoda</taxon>
        <taxon>Hexapoda</taxon>
        <taxon>Insecta</taxon>
        <taxon>Pterygota</taxon>
        <taxon>Neoptera</taxon>
        <taxon>Endopterygota</taxon>
        <taxon>Diptera</taxon>
        <taxon>Nematocera</taxon>
        <taxon>Culicoidea</taxon>
        <taxon>Culicidae</taxon>
        <taxon>Anophelinae</taxon>
        <taxon>Anopheles</taxon>
    </lineage>
</organism>
<keyword evidence="3" id="KW-1185">Reference proteome</keyword>
<evidence type="ECO:0000313" key="3">
    <source>
        <dbReference type="Proteomes" id="UP000075886"/>
    </source>
</evidence>
<proteinExistence type="predicted"/>